<dbReference type="PANTHER" id="PTHR23028:SF53">
    <property type="entry name" value="ACYL_TRANSF_3 DOMAIN-CONTAINING PROTEIN"/>
    <property type="match status" value="1"/>
</dbReference>
<feature type="transmembrane region" description="Helical" evidence="1">
    <location>
        <begin position="382"/>
        <end position="403"/>
    </location>
</feature>
<dbReference type="PANTHER" id="PTHR23028">
    <property type="entry name" value="ACETYLTRANSFERASE"/>
    <property type="match status" value="1"/>
</dbReference>
<keyword evidence="5" id="KW-1185">Reference proteome</keyword>
<feature type="transmembrane region" description="Helical" evidence="1">
    <location>
        <begin position="218"/>
        <end position="241"/>
    </location>
</feature>
<dbReference type="GO" id="GO:0016746">
    <property type="term" value="F:acyltransferase activity"/>
    <property type="evidence" value="ECO:0007669"/>
    <property type="project" value="UniProtKB-KW"/>
</dbReference>
<dbReference type="Proteomes" id="UP001157034">
    <property type="component" value="Unassembled WGS sequence"/>
</dbReference>
<dbReference type="EMBL" id="BSVB01000001">
    <property type="protein sequence ID" value="GMA94248.1"/>
    <property type="molecule type" value="Genomic_DNA"/>
</dbReference>
<feature type="transmembrane region" description="Helical" evidence="1">
    <location>
        <begin position="50"/>
        <end position="72"/>
    </location>
</feature>
<reference evidence="5" key="1">
    <citation type="journal article" date="2019" name="Int. J. Syst. Evol. Microbiol.">
        <title>The Global Catalogue of Microorganisms (GCM) 10K type strain sequencing project: providing services to taxonomists for standard genome sequencing and annotation.</title>
        <authorList>
            <consortium name="The Broad Institute Genomics Platform"/>
            <consortium name="The Broad Institute Genome Sequencing Center for Infectious Disease"/>
            <person name="Wu L."/>
            <person name="Ma J."/>
        </authorList>
    </citation>
    <scope>NUCLEOTIDE SEQUENCE [LARGE SCALE GENOMIC DNA]</scope>
    <source>
        <strain evidence="5">NBRC 108894</strain>
    </source>
</reference>
<evidence type="ECO:0000313" key="5">
    <source>
        <dbReference type="Proteomes" id="UP001157034"/>
    </source>
</evidence>
<feature type="transmembrane region" description="Helical" evidence="1">
    <location>
        <begin position="191"/>
        <end position="212"/>
    </location>
</feature>
<dbReference type="Pfam" id="PF19040">
    <property type="entry name" value="SGNH"/>
    <property type="match status" value="1"/>
</dbReference>
<keyword evidence="4" id="KW-0808">Transferase</keyword>
<accession>A0ABQ6K3W2</accession>
<feature type="transmembrane region" description="Helical" evidence="1">
    <location>
        <begin position="253"/>
        <end position="277"/>
    </location>
</feature>
<keyword evidence="1" id="KW-0472">Membrane</keyword>
<keyword evidence="1" id="KW-0812">Transmembrane</keyword>
<dbReference type="InterPro" id="IPR050879">
    <property type="entry name" value="Acyltransferase_3"/>
</dbReference>
<keyword evidence="4" id="KW-0012">Acyltransferase</keyword>
<proteinExistence type="predicted"/>
<feature type="transmembrane region" description="Helical" evidence="1">
    <location>
        <begin position="93"/>
        <end position="116"/>
    </location>
</feature>
<protein>
    <submittedName>
        <fullName evidence="4">Acyltransferase</fullName>
    </submittedName>
</protein>
<feature type="transmembrane region" description="Helical" evidence="1">
    <location>
        <begin position="166"/>
        <end position="184"/>
    </location>
</feature>
<comment type="caution">
    <text evidence="4">The sequence shown here is derived from an EMBL/GenBank/DDBJ whole genome shotgun (WGS) entry which is preliminary data.</text>
</comment>
<dbReference type="RefSeq" id="WP_284253232.1">
    <property type="nucleotide sequence ID" value="NZ_BAAAQO010000003.1"/>
</dbReference>
<dbReference type="InterPro" id="IPR043968">
    <property type="entry name" value="SGNH"/>
</dbReference>
<feature type="domain" description="SGNH" evidence="3">
    <location>
        <begin position="467"/>
        <end position="698"/>
    </location>
</feature>
<evidence type="ECO:0000259" key="3">
    <source>
        <dbReference type="Pfam" id="PF19040"/>
    </source>
</evidence>
<keyword evidence="1" id="KW-1133">Transmembrane helix</keyword>
<feature type="transmembrane region" description="Helical" evidence="1">
    <location>
        <begin position="283"/>
        <end position="303"/>
    </location>
</feature>
<feature type="transmembrane region" description="Helical" evidence="1">
    <location>
        <begin position="324"/>
        <end position="343"/>
    </location>
</feature>
<organism evidence="4 5">
    <name type="scientific">Pseudolysinimonas kribbensis</name>
    <dbReference type="NCBI Taxonomy" id="433641"/>
    <lineage>
        <taxon>Bacteria</taxon>
        <taxon>Bacillati</taxon>
        <taxon>Actinomycetota</taxon>
        <taxon>Actinomycetes</taxon>
        <taxon>Micrococcales</taxon>
        <taxon>Microbacteriaceae</taxon>
        <taxon>Pseudolysinimonas</taxon>
    </lineage>
</organism>
<name>A0ABQ6K3W2_9MICO</name>
<evidence type="ECO:0000313" key="4">
    <source>
        <dbReference type="EMBL" id="GMA94248.1"/>
    </source>
</evidence>
<evidence type="ECO:0000256" key="1">
    <source>
        <dbReference type="SAM" id="Phobius"/>
    </source>
</evidence>
<evidence type="ECO:0000259" key="2">
    <source>
        <dbReference type="Pfam" id="PF01757"/>
    </source>
</evidence>
<feature type="transmembrane region" description="Helical" evidence="1">
    <location>
        <begin position="24"/>
        <end position="44"/>
    </location>
</feature>
<sequence>MTATQAATTERPAAARPRPREKTLLEVQALRALAVLLVVAYHLWPGRIGGGFIGVDVFFVISGFLITAHLLREYQRDGRIRITAFWGRRIRRLLPAAFLVLAACVVAAFTVLPAVVREQTLRQVAGASVYVLNWLLGFDSVDYLAQNNQATVVQHYWTLSVEEQFYVLWPILLILAGLLLTRVFRVRVRPATWFGVLAFAVVIASLAYSIYFTFVTPAFAYFSTFTRAWEFAAGACLAALVARRPEALHRLRATPVIGSGLLTVVGGLVILVSAFVLNGQMPFPGWLAAIPVVGTLFVITGGMPRWRPVAGVVAWRPTQFVGDISYSLYLWHWPIVTALVLVLGRRPHWYEGLVILAASLVLATLSKYLVEDPVRLSRRFSRRVLPAFVFAVCGGLLFGSVVVGDRVVSAQQLVAHQAVITHEVNDGSGCFGANALLGDGHCANTFKLTPSVDLNAASKDLDTAHWCLTWYDKDWSSCVFGDPKATKGTMAVVGDSHAAAMISALSDYYAQKGWKIVSYTRFGCPGLFQTIPAVEGPTLEDQQQYSCRVWTKRVRDELASRTDITKVLFLNFTSGYLVPQQHYSLTTNDVVETWKQILAEGKSVYVIKDWPRTVGESIPVCLASHVGETAPCSVPRSQGIVPTPEDAALQQLGSAVKSVDMSDAFCDAARCYSVIGGVVVYADVNHISGTYARTIMPYLGKRLGIS</sequence>
<gene>
    <name evidence="4" type="ORF">GCM10025881_10720</name>
</gene>
<feature type="transmembrane region" description="Helical" evidence="1">
    <location>
        <begin position="349"/>
        <end position="370"/>
    </location>
</feature>
<feature type="domain" description="Acyltransferase 3" evidence="2">
    <location>
        <begin position="27"/>
        <end position="365"/>
    </location>
</feature>
<dbReference type="Pfam" id="PF01757">
    <property type="entry name" value="Acyl_transf_3"/>
    <property type="match status" value="1"/>
</dbReference>
<dbReference type="InterPro" id="IPR002656">
    <property type="entry name" value="Acyl_transf_3_dom"/>
</dbReference>